<dbReference type="FunFam" id="3.30.160.60:FF:000624">
    <property type="entry name" value="zinc finger protein 697"/>
    <property type="match status" value="1"/>
</dbReference>
<dbReference type="SMART" id="SM00614">
    <property type="entry name" value="ZnF_BED"/>
    <property type="match status" value="2"/>
</dbReference>
<feature type="domain" description="C2H2-type" evidence="14">
    <location>
        <begin position="1199"/>
        <end position="1226"/>
    </location>
</feature>
<feature type="region of interest" description="Disordered" evidence="13">
    <location>
        <begin position="1005"/>
        <end position="1058"/>
    </location>
</feature>
<evidence type="ECO:0000256" key="3">
    <source>
        <dbReference type="ARBA" id="ARBA00006991"/>
    </source>
</evidence>
<feature type="compositionally biased region" description="Basic and acidic residues" evidence="13">
    <location>
        <begin position="193"/>
        <end position="216"/>
    </location>
</feature>
<evidence type="ECO:0000313" key="16">
    <source>
        <dbReference type="RefSeq" id="XP_005753866.2"/>
    </source>
</evidence>
<comment type="similarity">
    <text evidence="3">Belongs to the krueppel C2H2-type zinc-finger protein family.</text>
</comment>
<evidence type="ECO:0000256" key="7">
    <source>
        <dbReference type="ARBA" id="ARBA00022833"/>
    </source>
</evidence>
<feature type="compositionally biased region" description="Polar residues" evidence="13">
    <location>
        <begin position="89"/>
        <end position="98"/>
    </location>
</feature>
<feature type="domain" description="C2H2-type" evidence="14">
    <location>
        <begin position="407"/>
        <end position="434"/>
    </location>
</feature>
<proteinExistence type="inferred from homology"/>
<feature type="domain" description="C2H2-type" evidence="14">
    <location>
        <begin position="379"/>
        <end position="406"/>
    </location>
</feature>
<feature type="domain" description="C2H2-type" evidence="14">
    <location>
        <begin position="435"/>
        <end position="462"/>
    </location>
</feature>
<dbReference type="InterPro" id="IPR050589">
    <property type="entry name" value="Ikaros_C2H2-ZF"/>
</dbReference>
<feature type="compositionally biased region" description="Polar residues" evidence="13">
    <location>
        <begin position="636"/>
        <end position="647"/>
    </location>
</feature>
<accession>A0A9Y3SA78</accession>
<feature type="domain" description="C2H2-type" evidence="14">
    <location>
        <begin position="706"/>
        <end position="733"/>
    </location>
</feature>
<keyword evidence="4" id="KW-0479">Metal-binding</keyword>
<dbReference type="GO" id="GO:0000122">
    <property type="term" value="P:negative regulation of transcription by RNA polymerase II"/>
    <property type="evidence" value="ECO:0007669"/>
    <property type="project" value="UniProtKB-ARBA"/>
</dbReference>
<feature type="compositionally biased region" description="Polar residues" evidence="13">
    <location>
        <begin position="1024"/>
        <end position="1034"/>
    </location>
</feature>
<feature type="domain" description="C2H2-type" evidence="14">
    <location>
        <begin position="1115"/>
        <end position="1142"/>
    </location>
</feature>
<dbReference type="PROSITE" id="PS50157">
    <property type="entry name" value="ZINC_FINGER_C2H2_2"/>
    <property type="match status" value="19"/>
</dbReference>
<feature type="domain" description="C2H2-type" evidence="14">
    <location>
        <begin position="1227"/>
        <end position="1254"/>
    </location>
</feature>
<feature type="region of interest" description="Disordered" evidence="13">
    <location>
        <begin position="621"/>
        <end position="647"/>
    </location>
</feature>
<keyword evidence="15" id="KW-1185">Reference proteome</keyword>
<dbReference type="FunFam" id="3.30.160.60:FF:000478">
    <property type="entry name" value="Zinc finger protein 133"/>
    <property type="match status" value="2"/>
</dbReference>
<dbReference type="GO" id="GO:0003700">
    <property type="term" value="F:DNA-binding transcription factor activity"/>
    <property type="evidence" value="ECO:0007669"/>
    <property type="project" value="TreeGrafter"/>
</dbReference>
<evidence type="ECO:0000256" key="2">
    <source>
        <dbReference type="ARBA" id="ARBA00004123"/>
    </source>
</evidence>
<sequence length="1307" mass="150084">MLVSIRPAPVEAAMSSYQYLREFIKQRLTAVCEEIFSEVQKTIVQYEEEINRQHRLLDISRTPDRNSHIIGLSQQHDCEEEEGLDEEQVCNQQRNSSLDQEDPEPPQIKEGQEELCSSQEGEQLGLKQTEGIIVWTDEEQLRLLGTIWKPEINLHRKDLRHQHICEKEVLTDQQACNQEKNSSLDQEDPAPSHIKEEQEELRSSQEGEQVELKQETDIFMVTRSYEESDHSEPESNKEQLLFHSSPEAESQDHEEKHVDSESSKNAELKKRKHSQSLDNTTVSESQSKSDKVKKYVQCEICGKTLHTSNLTAHLRVHTGEKPHCCTTCGKGFIQKSNLKRHLRTHTGEKPFTCSTCGKSFGLKPELQRHLRIHTGERPHCCNTCGKRFTDLSGIIAHRRVHTGEKRYSCSTCGKRFIQKSGMKTHVRSHTGEKPYSCSTCGRKFSHKSTLQTHVKLHTGEKPHSCSICGKSFVQKPHLSRHMKIHVQKTIVQYEEEINRQHRLLDISRTPDRNSHIIVPEDLPQLHDCVENESVDEQQVCNQEMNSSLIFFQIKEEQEDPEPPQIKEEQEELCSSQEGEQLGLKQEADTFMVTLTYEQSDHSEPEPNSEQYLPLSSPEAELKKRTDHGKSLDDTLVSDSQSKTHTRKNSVQCNTCGKMFPYRSHLITHLRVHTGEKLYSCTVCGKRFGQKSDLERHVRIHTGEKPYSCAICGKKFREKSGMERHVRIHTGEKPHCCSICGKRFIQMIQLKKHMKIHTERATHQTQKAFTESVTWYGRTSTRRSSKRARHRRLSFFPCPRFTPVGGSNTPVSWFANCHQAQKKEKEGSGGQVWLFEWSGVCRHGCFLTKRTEVGRETQTKVLIPSHQCGSDPNVGFTSSMLVSIRSAPASAAMSSAQYLREFIKERLTAVCEEIFSEVQKPIVQYEEEINRQHRLLDISRKPDRSSHIIDPLQQHNCKEEEDPEPPQIYKEQEELCSSQQGEQLGLLETICEPDIMSHRIDLQQQHVGEEEEGLGEEEEGLDEQQVCNQERNSSLDQEDPEPPQIKEEQEELCSSQEGEQLGLKQEAEALADNTAASESQTEAREKSLQCDTCGKTFQYRCLLAAHLTVHTGEKRFPCSKCGKKFSQLTRLKNHMRIHTGEKSYPCSTCGKEFSKKSALKSHARVHTGEKHHCCSICGESFIWSMQLIRHRRIHTGEKPYFCGTCEKRFIRKIQLKDHMRIHTGECPYSCNSCGEKFIDLSALKAHVRIHTDEKSYPCSTCGKEFSKKSALKSHARVHTGEKHHCCSICGESFIWNMQLIRHRRIHTD</sequence>
<feature type="domain" description="C2H2-type" evidence="14">
    <location>
        <begin position="678"/>
        <end position="705"/>
    </location>
</feature>
<feature type="domain" description="C2H2-type" evidence="14">
    <location>
        <begin position="1143"/>
        <end position="1170"/>
    </location>
</feature>
<feature type="domain" description="C2H2-type" evidence="14">
    <location>
        <begin position="351"/>
        <end position="378"/>
    </location>
</feature>
<comment type="subcellular location">
    <subcellularLocation>
        <location evidence="2">Nucleus</location>
    </subcellularLocation>
</comment>
<evidence type="ECO:0000256" key="4">
    <source>
        <dbReference type="ARBA" id="ARBA00022723"/>
    </source>
</evidence>
<feature type="domain" description="C2H2-type" evidence="14">
    <location>
        <begin position="1171"/>
        <end position="1198"/>
    </location>
</feature>
<evidence type="ECO:0000313" key="15">
    <source>
        <dbReference type="Proteomes" id="UP000695023"/>
    </source>
</evidence>
<keyword evidence="10" id="KW-0804">Transcription</keyword>
<dbReference type="Pfam" id="PF00096">
    <property type="entry name" value="zf-C2H2"/>
    <property type="match status" value="15"/>
</dbReference>
<dbReference type="InterPro" id="IPR013087">
    <property type="entry name" value="Znf_C2H2_type"/>
</dbReference>
<keyword evidence="7" id="KW-0862">Zinc</keyword>
<protein>
    <submittedName>
        <fullName evidence="16">Zinc finger protein 62 homolog</fullName>
    </submittedName>
</protein>
<feature type="compositionally biased region" description="Basic and acidic residues" evidence="13">
    <location>
        <begin position="250"/>
        <end position="268"/>
    </location>
</feature>
<feature type="region of interest" description="Disordered" evidence="13">
    <location>
        <begin position="83"/>
        <end position="121"/>
    </location>
</feature>
<feature type="domain" description="C2H2-type" evidence="14">
    <location>
        <begin position="323"/>
        <end position="350"/>
    </location>
</feature>
<feature type="domain" description="C2H2-type" evidence="14">
    <location>
        <begin position="734"/>
        <end position="761"/>
    </location>
</feature>
<feature type="domain" description="C2H2-type" evidence="14">
    <location>
        <begin position="650"/>
        <end position="677"/>
    </location>
</feature>
<dbReference type="GO" id="GO:0008270">
    <property type="term" value="F:zinc ion binding"/>
    <property type="evidence" value="ECO:0007669"/>
    <property type="project" value="UniProtKB-KW"/>
</dbReference>
<dbReference type="GeneID" id="102192976"/>
<evidence type="ECO:0000256" key="10">
    <source>
        <dbReference type="ARBA" id="ARBA00023163"/>
    </source>
</evidence>
<evidence type="ECO:0000256" key="8">
    <source>
        <dbReference type="ARBA" id="ARBA00023015"/>
    </source>
</evidence>
<feature type="compositionally biased region" description="Basic and acidic residues" evidence="13">
    <location>
        <begin position="621"/>
        <end position="632"/>
    </location>
</feature>
<keyword evidence="9" id="KW-0238">DNA-binding</keyword>
<feature type="domain" description="C2H2-type" evidence="14">
    <location>
        <begin position="1283"/>
        <end position="1307"/>
    </location>
</feature>
<feature type="domain" description="C2H2-type" evidence="14">
    <location>
        <begin position="1255"/>
        <end position="1282"/>
    </location>
</feature>
<feature type="region of interest" description="Disordered" evidence="13">
    <location>
        <begin position="556"/>
        <end position="578"/>
    </location>
</feature>
<keyword evidence="8" id="KW-0805">Transcription regulation</keyword>
<dbReference type="InterPro" id="IPR036236">
    <property type="entry name" value="Znf_C2H2_sf"/>
</dbReference>
<dbReference type="FunFam" id="3.30.160.60:FF:000912">
    <property type="entry name" value="Zinc finger protein 660"/>
    <property type="match status" value="5"/>
</dbReference>
<organism evidence="15 16">
    <name type="scientific">Pundamilia nyererei</name>
    <dbReference type="NCBI Taxonomy" id="303518"/>
    <lineage>
        <taxon>Eukaryota</taxon>
        <taxon>Metazoa</taxon>
        <taxon>Chordata</taxon>
        <taxon>Craniata</taxon>
        <taxon>Vertebrata</taxon>
        <taxon>Euteleostomi</taxon>
        <taxon>Actinopterygii</taxon>
        <taxon>Neopterygii</taxon>
        <taxon>Teleostei</taxon>
        <taxon>Neoteleostei</taxon>
        <taxon>Acanthomorphata</taxon>
        <taxon>Ovalentaria</taxon>
        <taxon>Cichlomorphae</taxon>
        <taxon>Cichliformes</taxon>
        <taxon>Cichlidae</taxon>
        <taxon>African cichlids</taxon>
        <taxon>Pseudocrenilabrinae</taxon>
        <taxon>Haplochromini</taxon>
        <taxon>Pundamilia</taxon>
    </lineage>
</organism>
<evidence type="ECO:0000256" key="12">
    <source>
        <dbReference type="PROSITE-ProRule" id="PRU00042"/>
    </source>
</evidence>
<dbReference type="SMART" id="SM00355">
    <property type="entry name" value="ZnF_C2H2"/>
    <property type="match status" value="19"/>
</dbReference>
<evidence type="ECO:0000256" key="6">
    <source>
        <dbReference type="ARBA" id="ARBA00022771"/>
    </source>
</evidence>
<reference evidence="16" key="1">
    <citation type="submission" date="2025-08" db="UniProtKB">
        <authorList>
            <consortium name="RefSeq"/>
        </authorList>
    </citation>
    <scope>IDENTIFICATION</scope>
</reference>
<dbReference type="PANTHER" id="PTHR24404:SF111">
    <property type="entry name" value="GASTRULA ZINC FINGER PROTEIN XLCGF49.1-LIKE-RELATED"/>
    <property type="match status" value="1"/>
</dbReference>
<feature type="domain" description="C2H2-type" evidence="14">
    <location>
        <begin position="463"/>
        <end position="490"/>
    </location>
</feature>
<dbReference type="PROSITE" id="PS00028">
    <property type="entry name" value="ZINC_FINGER_C2H2_1"/>
    <property type="match status" value="18"/>
</dbReference>
<dbReference type="RefSeq" id="XP_005753866.2">
    <property type="nucleotide sequence ID" value="XM_005753809.2"/>
</dbReference>
<dbReference type="GO" id="GO:0045595">
    <property type="term" value="P:regulation of cell differentiation"/>
    <property type="evidence" value="ECO:0007669"/>
    <property type="project" value="UniProtKB-ARBA"/>
</dbReference>
<dbReference type="GO" id="GO:0000978">
    <property type="term" value="F:RNA polymerase II cis-regulatory region sequence-specific DNA binding"/>
    <property type="evidence" value="ECO:0007669"/>
    <property type="project" value="TreeGrafter"/>
</dbReference>
<feature type="compositionally biased region" description="Polar residues" evidence="13">
    <location>
        <begin position="276"/>
        <end position="286"/>
    </location>
</feature>
<dbReference type="FunFam" id="3.30.160.60:FF:000966">
    <property type="entry name" value="ZFP90 zinc finger protein"/>
    <property type="match status" value="1"/>
</dbReference>
<gene>
    <name evidence="16" type="primary">LOC102192976</name>
</gene>
<comment type="function">
    <text evidence="1">May be involved in transcriptional regulation.</text>
</comment>
<evidence type="ECO:0000256" key="5">
    <source>
        <dbReference type="ARBA" id="ARBA00022737"/>
    </source>
</evidence>
<feature type="domain" description="C2H2-type" evidence="14">
    <location>
        <begin position="1087"/>
        <end position="1114"/>
    </location>
</feature>
<dbReference type="Gene3D" id="3.30.160.60">
    <property type="entry name" value="Classic Zinc Finger"/>
    <property type="match status" value="19"/>
</dbReference>
<feature type="compositionally biased region" description="Basic and acidic residues" evidence="13">
    <location>
        <begin position="224"/>
        <end position="237"/>
    </location>
</feature>
<dbReference type="FunFam" id="3.30.160.60:FF:000688">
    <property type="entry name" value="zinc finger protein 197 isoform X1"/>
    <property type="match status" value="3"/>
</dbReference>
<evidence type="ECO:0000256" key="13">
    <source>
        <dbReference type="SAM" id="MobiDB-lite"/>
    </source>
</evidence>
<feature type="region of interest" description="Disordered" evidence="13">
    <location>
        <begin position="940"/>
        <end position="966"/>
    </location>
</feature>
<evidence type="ECO:0000259" key="14">
    <source>
        <dbReference type="PROSITE" id="PS50157"/>
    </source>
</evidence>
<feature type="compositionally biased region" description="Acidic residues" evidence="13">
    <location>
        <begin position="1008"/>
        <end position="1021"/>
    </location>
</feature>
<dbReference type="GO" id="GO:0005634">
    <property type="term" value="C:nucleus"/>
    <property type="evidence" value="ECO:0007669"/>
    <property type="project" value="UniProtKB-SubCell"/>
</dbReference>
<dbReference type="PANTHER" id="PTHR24404">
    <property type="entry name" value="ZINC FINGER PROTEIN"/>
    <property type="match status" value="1"/>
</dbReference>
<dbReference type="Proteomes" id="UP000695023">
    <property type="component" value="Unplaced"/>
</dbReference>
<feature type="region of interest" description="Disordered" evidence="13">
    <location>
        <begin position="177"/>
        <end position="288"/>
    </location>
</feature>
<keyword evidence="11" id="KW-0539">Nucleus</keyword>
<evidence type="ECO:0000256" key="1">
    <source>
        <dbReference type="ARBA" id="ARBA00003767"/>
    </source>
</evidence>
<evidence type="ECO:0000256" key="11">
    <source>
        <dbReference type="ARBA" id="ARBA00023242"/>
    </source>
</evidence>
<evidence type="ECO:0000256" key="9">
    <source>
        <dbReference type="ARBA" id="ARBA00023125"/>
    </source>
</evidence>
<keyword evidence="6 12" id="KW-0863">Zinc-finger</keyword>
<dbReference type="FunFam" id="3.30.160.60:FF:002343">
    <property type="entry name" value="Zinc finger protein 33A"/>
    <property type="match status" value="4"/>
</dbReference>
<name>A0A9Y3SA78_9CICH</name>
<keyword evidence="5" id="KW-0677">Repeat</keyword>
<dbReference type="SUPFAM" id="SSF57667">
    <property type="entry name" value="beta-beta-alpha zinc fingers"/>
    <property type="match status" value="10"/>
</dbReference>
<dbReference type="FunFam" id="3.30.160.60:FF:000557">
    <property type="entry name" value="zinc finger and SCAN domain-containing protein 29"/>
    <property type="match status" value="1"/>
</dbReference>
<feature type="domain" description="C2H2-type" evidence="14">
    <location>
        <begin position="296"/>
        <end position="322"/>
    </location>
</feature>